<dbReference type="Proteomes" id="UP000009234">
    <property type="component" value="Chromosome"/>
</dbReference>
<feature type="domain" description="HTH merR-type" evidence="1">
    <location>
        <begin position="10"/>
        <end position="38"/>
    </location>
</feature>
<accession>F6DR45</accession>
<dbReference type="HOGENOM" id="CLU_3327220_0_0_9"/>
<dbReference type="GO" id="GO:0006355">
    <property type="term" value="P:regulation of DNA-templated transcription"/>
    <property type="evidence" value="ECO:0007669"/>
    <property type="project" value="InterPro"/>
</dbReference>
<dbReference type="Gene3D" id="1.10.1660.10">
    <property type="match status" value="1"/>
</dbReference>
<gene>
    <name evidence="2" type="ordered locus">Desru_1499</name>
</gene>
<dbReference type="InterPro" id="IPR009061">
    <property type="entry name" value="DNA-bd_dom_put_sf"/>
</dbReference>
<dbReference type="KEGG" id="dru:Desru_1499"/>
<evidence type="ECO:0000313" key="3">
    <source>
        <dbReference type="Proteomes" id="UP000009234"/>
    </source>
</evidence>
<organism evidence="2 3">
    <name type="scientific">Desulforamulus ruminis (strain ATCC 23193 / DSM 2154 / NCIMB 8452 / DL)</name>
    <name type="common">Desulfotomaculum ruminis</name>
    <dbReference type="NCBI Taxonomy" id="696281"/>
    <lineage>
        <taxon>Bacteria</taxon>
        <taxon>Bacillati</taxon>
        <taxon>Bacillota</taxon>
        <taxon>Clostridia</taxon>
        <taxon>Eubacteriales</taxon>
        <taxon>Peptococcaceae</taxon>
        <taxon>Desulforamulus</taxon>
    </lineage>
</organism>
<proteinExistence type="predicted"/>
<dbReference type="AlphaFoldDB" id="F6DR45"/>
<name>F6DR45_DESRL</name>
<dbReference type="STRING" id="696281.Desru_1499"/>
<dbReference type="GO" id="GO:0003677">
    <property type="term" value="F:DNA binding"/>
    <property type="evidence" value="ECO:0007669"/>
    <property type="project" value="InterPro"/>
</dbReference>
<dbReference type="Pfam" id="PF00376">
    <property type="entry name" value="MerR"/>
    <property type="match status" value="1"/>
</dbReference>
<evidence type="ECO:0000313" key="2">
    <source>
        <dbReference type="EMBL" id="AEG59764.1"/>
    </source>
</evidence>
<reference evidence="3" key="1">
    <citation type="submission" date="2011-05" db="EMBL/GenBank/DDBJ databases">
        <title>Complete sequence of Desulfotomaculum ruminis DSM 2154.</title>
        <authorList>
            <person name="Lucas S."/>
            <person name="Copeland A."/>
            <person name="Lapidus A."/>
            <person name="Cheng J.-F."/>
            <person name="Goodwin L."/>
            <person name="Pitluck S."/>
            <person name="Lu M."/>
            <person name="Detter J.C."/>
            <person name="Han C."/>
            <person name="Tapia R."/>
            <person name="Land M."/>
            <person name="Hauser L."/>
            <person name="Kyrpides N."/>
            <person name="Ivanova N."/>
            <person name="Mikhailova N."/>
            <person name="Pagani I."/>
            <person name="Stams A.J.M."/>
            <person name="Plugge C.M."/>
            <person name="Muyzer G."/>
            <person name="Kuever J."/>
            <person name="Parshina S.N."/>
            <person name="Ivanova A.E."/>
            <person name="Nazina T.N."/>
            <person name="Brambilla E."/>
            <person name="Spring S."/>
            <person name="Klenk H.-P."/>
            <person name="Woyke T."/>
        </authorList>
    </citation>
    <scope>NUCLEOTIDE SEQUENCE [LARGE SCALE GENOMIC DNA]</scope>
    <source>
        <strain evidence="3">ATCC 23193 / DSM 2154 / NCIB 8452 / DL</strain>
    </source>
</reference>
<keyword evidence="3" id="KW-1185">Reference proteome</keyword>
<sequence>MGCERGECMEHTIQKVAQLAGVTLRILRYYDKVGLVFG</sequence>
<dbReference type="PROSITE" id="PS50937">
    <property type="entry name" value="HTH_MERR_2"/>
    <property type="match status" value="1"/>
</dbReference>
<evidence type="ECO:0000259" key="1">
    <source>
        <dbReference type="PROSITE" id="PS50937"/>
    </source>
</evidence>
<reference evidence="2 3" key="2">
    <citation type="journal article" date="2012" name="Stand. Genomic Sci.">
        <title>Complete genome sequence of the sulfate-reducing firmicute Desulfotomaculum ruminis type strain (DL(T)).</title>
        <authorList>
            <person name="Spring S."/>
            <person name="Visser M."/>
            <person name="Lu M."/>
            <person name="Copeland A."/>
            <person name="Lapidus A."/>
            <person name="Lucas S."/>
            <person name="Cheng J.F."/>
            <person name="Han C."/>
            <person name="Tapia R."/>
            <person name="Goodwin L.A."/>
            <person name="Pitluck S."/>
            <person name="Ivanova N."/>
            <person name="Land M."/>
            <person name="Hauser L."/>
            <person name="Larimer F."/>
            <person name="Rohde M."/>
            <person name="Goker M."/>
            <person name="Detter J.C."/>
            <person name="Kyrpides N.C."/>
            <person name="Woyke T."/>
            <person name="Schaap P.J."/>
            <person name="Plugge C.M."/>
            <person name="Muyzer G."/>
            <person name="Kuever J."/>
            <person name="Pereira I.A."/>
            <person name="Parshina S.N."/>
            <person name="Bernier-Latmani R."/>
            <person name="Stams A.J."/>
            <person name="Klenk H.P."/>
        </authorList>
    </citation>
    <scope>NUCLEOTIDE SEQUENCE [LARGE SCALE GENOMIC DNA]</scope>
    <source>
        <strain evidence="3">ATCC 23193 / DSM 2154 / NCIB 8452 / DL</strain>
    </source>
</reference>
<dbReference type="InterPro" id="IPR000551">
    <property type="entry name" value="MerR-type_HTH_dom"/>
</dbReference>
<dbReference type="EMBL" id="CP002780">
    <property type="protein sequence ID" value="AEG59764.1"/>
    <property type="molecule type" value="Genomic_DNA"/>
</dbReference>
<protein>
    <submittedName>
        <fullName evidence="2">Regulatory protein MerR</fullName>
    </submittedName>
</protein>
<dbReference type="SUPFAM" id="SSF46955">
    <property type="entry name" value="Putative DNA-binding domain"/>
    <property type="match status" value="1"/>
</dbReference>